<reference evidence="2" key="1">
    <citation type="journal article" date="2022" name="bioRxiv">
        <title>Sequencing and chromosome-scale assembly of the giantPleurodeles waltlgenome.</title>
        <authorList>
            <person name="Brown T."/>
            <person name="Elewa A."/>
            <person name="Iarovenko S."/>
            <person name="Subramanian E."/>
            <person name="Araus A.J."/>
            <person name="Petzold A."/>
            <person name="Susuki M."/>
            <person name="Suzuki K.-i.T."/>
            <person name="Hayashi T."/>
            <person name="Toyoda A."/>
            <person name="Oliveira C."/>
            <person name="Osipova E."/>
            <person name="Leigh N.D."/>
            <person name="Simon A."/>
            <person name="Yun M.H."/>
        </authorList>
    </citation>
    <scope>NUCLEOTIDE SEQUENCE</scope>
    <source>
        <strain evidence="2">20211129_DDA</strain>
        <tissue evidence="2">Liver</tissue>
    </source>
</reference>
<proteinExistence type="predicted"/>
<dbReference type="EMBL" id="JANPWB010000006">
    <property type="protein sequence ID" value="KAJ1180799.1"/>
    <property type="molecule type" value="Genomic_DNA"/>
</dbReference>
<name>A0AAV7TVL2_PLEWA</name>
<feature type="compositionally biased region" description="Low complexity" evidence="1">
    <location>
        <begin position="188"/>
        <end position="211"/>
    </location>
</feature>
<feature type="region of interest" description="Disordered" evidence="1">
    <location>
        <begin position="145"/>
        <end position="164"/>
    </location>
</feature>
<keyword evidence="3" id="KW-1185">Reference proteome</keyword>
<evidence type="ECO:0000256" key="1">
    <source>
        <dbReference type="SAM" id="MobiDB-lite"/>
    </source>
</evidence>
<dbReference type="AlphaFoldDB" id="A0AAV7TVL2"/>
<feature type="compositionally biased region" description="Polar residues" evidence="1">
    <location>
        <begin position="28"/>
        <end position="37"/>
    </location>
</feature>
<feature type="region of interest" description="Disordered" evidence="1">
    <location>
        <begin position="1"/>
        <end position="56"/>
    </location>
</feature>
<comment type="caution">
    <text evidence="2">The sequence shown here is derived from an EMBL/GenBank/DDBJ whole genome shotgun (WGS) entry which is preliminary data.</text>
</comment>
<evidence type="ECO:0000313" key="2">
    <source>
        <dbReference type="EMBL" id="KAJ1180799.1"/>
    </source>
</evidence>
<dbReference type="Proteomes" id="UP001066276">
    <property type="component" value="Chromosome 3_2"/>
</dbReference>
<feature type="compositionally biased region" description="Polar residues" evidence="1">
    <location>
        <begin position="155"/>
        <end position="164"/>
    </location>
</feature>
<evidence type="ECO:0000313" key="3">
    <source>
        <dbReference type="Proteomes" id="UP001066276"/>
    </source>
</evidence>
<organism evidence="2 3">
    <name type="scientific">Pleurodeles waltl</name>
    <name type="common">Iberian ribbed newt</name>
    <dbReference type="NCBI Taxonomy" id="8319"/>
    <lineage>
        <taxon>Eukaryota</taxon>
        <taxon>Metazoa</taxon>
        <taxon>Chordata</taxon>
        <taxon>Craniata</taxon>
        <taxon>Vertebrata</taxon>
        <taxon>Euteleostomi</taxon>
        <taxon>Amphibia</taxon>
        <taxon>Batrachia</taxon>
        <taxon>Caudata</taxon>
        <taxon>Salamandroidea</taxon>
        <taxon>Salamandridae</taxon>
        <taxon>Pleurodelinae</taxon>
        <taxon>Pleurodeles</taxon>
    </lineage>
</organism>
<protein>
    <submittedName>
        <fullName evidence="2">Uncharacterized protein</fullName>
    </submittedName>
</protein>
<accession>A0AAV7TVL2</accession>
<feature type="region of interest" description="Disordered" evidence="1">
    <location>
        <begin position="176"/>
        <end position="225"/>
    </location>
</feature>
<gene>
    <name evidence="2" type="ORF">NDU88_006015</name>
</gene>
<sequence length="301" mass="31683">MHTATVSLPPQGRFSSPRGPTHVARGGTVSTPPSQDLTRALAGQPPSAIPRAQLPSPKGLYPSCRRVLVCRAWALPGHLACNGVLRSHLPGVTGLSWPRHVTTGKPARIPPEDKVAGTSSQRVPPAAPLSQWAVTSSCIWAAAPNIAGPEPSGPGRTSSLPHRLLSQRNPPQLLVRPAVGQLPPPPSGVAAPSSFKGLQPLTSPTPLLLQSPPAPHHEADRSPGRGLPLHIPCRPGGLSLAGRSPPRDSQQLYRAGGQGVPPRFSFTHGLRGFLTELPKLTSDRPCWLAPPPAARVFLFLF</sequence>
<feature type="region of interest" description="Disordered" evidence="1">
    <location>
        <begin position="103"/>
        <end position="124"/>
    </location>
</feature>